<gene>
    <name evidence="6 7" type="primary">hslO</name>
    <name evidence="7" type="ORF">EQG49_05035</name>
</gene>
<dbReference type="AlphaFoldDB" id="A0A4P6YT94"/>
<evidence type="ECO:0000313" key="7">
    <source>
        <dbReference type="EMBL" id="QBO35867.1"/>
    </source>
</evidence>
<sequence length="293" mass="31258">MEDYLIKSVTEDGNFRAYAVTTTNLVAEAQKRHDTWASASAALGRTLTGTLLLASSVLKGDDEMTVKIDGGGPVGGIVVDGTANGIVKGYIQNPHVNLEPKSVGHIDVAAAVGTDGFITVTKDQGFGDPFTGQVPLSSGEIGDDFTYYLAKSEQIPSAVGVSVFVNPDFTIGAAGGFLVQLLPGAEDDAISALEKKLGEMPLLSKMLLDGHTPESILEFLFGEGQVNFIDKVPVKFECDCSKEKFAERMASLPASDLQEIIDEDHGAQVVCQFCENKYEYSEADLKQILANQK</sequence>
<dbReference type="Proteomes" id="UP000292886">
    <property type="component" value="Chromosome"/>
</dbReference>
<comment type="function">
    <text evidence="6">Redox regulated molecular chaperone. Protects both thermally unfolding and oxidatively damaged proteins from irreversible aggregation. Plays an important role in the bacterial defense system toward oxidative stress.</text>
</comment>
<dbReference type="InterPro" id="IPR016153">
    <property type="entry name" value="Heat_shock_Hsp33_N"/>
</dbReference>
<organism evidence="7 8">
    <name type="scientific">Periweissella cryptocerci</name>
    <dbReference type="NCBI Taxonomy" id="2506420"/>
    <lineage>
        <taxon>Bacteria</taxon>
        <taxon>Bacillati</taxon>
        <taxon>Bacillota</taxon>
        <taxon>Bacilli</taxon>
        <taxon>Lactobacillales</taxon>
        <taxon>Lactobacillaceae</taxon>
        <taxon>Periweissella</taxon>
    </lineage>
</organism>
<dbReference type="SUPFAM" id="SSF64397">
    <property type="entry name" value="Hsp33 domain"/>
    <property type="match status" value="1"/>
</dbReference>
<keyword evidence="3 6" id="KW-1015">Disulfide bond</keyword>
<dbReference type="GO" id="GO:0044183">
    <property type="term" value="F:protein folding chaperone"/>
    <property type="evidence" value="ECO:0007669"/>
    <property type="project" value="TreeGrafter"/>
</dbReference>
<dbReference type="OrthoDB" id="9776534at2"/>
<evidence type="ECO:0000256" key="1">
    <source>
        <dbReference type="ARBA" id="ARBA00022490"/>
    </source>
</evidence>
<keyword evidence="2 6" id="KW-0862">Zinc</keyword>
<dbReference type="PANTHER" id="PTHR30111:SF1">
    <property type="entry name" value="33 KDA CHAPERONIN"/>
    <property type="match status" value="1"/>
</dbReference>
<evidence type="ECO:0000256" key="5">
    <source>
        <dbReference type="ARBA" id="ARBA00023284"/>
    </source>
</evidence>
<feature type="disulfide bond" description="Redox-active" evidence="6">
    <location>
        <begin position="238"/>
        <end position="240"/>
    </location>
</feature>
<dbReference type="InterPro" id="IPR000397">
    <property type="entry name" value="Heat_shock_Hsp33"/>
</dbReference>
<reference evidence="8" key="1">
    <citation type="submission" date="2019-03" db="EMBL/GenBank/DDBJ databases">
        <title>Weissella sp. 26KH-42 Genome sequencing.</title>
        <authorList>
            <person name="Heo J."/>
            <person name="Kim S.-J."/>
            <person name="Kim J.-S."/>
            <person name="Hong S.-B."/>
            <person name="Kwon S.-W."/>
        </authorList>
    </citation>
    <scope>NUCLEOTIDE SEQUENCE [LARGE SCALE GENOMIC DNA]</scope>
    <source>
        <strain evidence="8">26KH-42</strain>
    </source>
</reference>
<dbReference type="GO" id="GO:0042026">
    <property type="term" value="P:protein refolding"/>
    <property type="evidence" value="ECO:0007669"/>
    <property type="project" value="TreeGrafter"/>
</dbReference>
<comment type="subcellular location">
    <subcellularLocation>
        <location evidence="6">Cytoplasm</location>
    </subcellularLocation>
</comment>
<comment type="PTM">
    <text evidence="6">Under oxidizing conditions two disulfide bonds are formed involving the reactive cysteines. Under reducing conditions zinc is bound to the reactive cysteines and the protein is inactive.</text>
</comment>
<accession>A0A4P6YT94</accession>
<evidence type="ECO:0000256" key="3">
    <source>
        <dbReference type="ARBA" id="ARBA00023157"/>
    </source>
</evidence>
<dbReference type="PIRSF" id="PIRSF005261">
    <property type="entry name" value="Heat_shock_Hsp33"/>
    <property type="match status" value="1"/>
</dbReference>
<keyword evidence="1 6" id="KW-0963">Cytoplasm</keyword>
<dbReference type="InterPro" id="IPR016154">
    <property type="entry name" value="Heat_shock_Hsp33_C"/>
</dbReference>
<dbReference type="EMBL" id="CP037940">
    <property type="protein sequence ID" value="QBO35867.1"/>
    <property type="molecule type" value="Genomic_DNA"/>
</dbReference>
<dbReference type="Gene3D" id="3.55.30.10">
    <property type="entry name" value="Hsp33 domain"/>
    <property type="match status" value="1"/>
</dbReference>
<dbReference type="PANTHER" id="PTHR30111">
    <property type="entry name" value="33 KDA CHAPERONIN"/>
    <property type="match status" value="1"/>
</dbReference>
<dbReference type="Pfam" id="PF01430">
    <property type="entry name" value="HSP33"/>
    <property type="match status" value="1"/>
</dbReference>
<dbReference type="SUPFAM" id="SSF118352">
    <property type="entry name" value="HSP33 redox switch-like"/>
    <property type="match status" value="1"/>
</dbReference>
<dbReference type="GO" id="GO:0051082">
    <property type="term" value="F:unfolded protein binding"/>
    <property type="evidence" value="ECO:0007669"/>
    <property type="project" value="UniProtKB-UniRule"/>
</dbReference>
<proteinExistence type="inferred from homology"/>
<dbReference type="KEGG" id="wei:EQG49_05035"/>
<evidence type="ECO:0000313" key="8">
    <source>
        <dbReference type="Proteomes" id="UP000292886"/>
    </source>
</evidence>
<evidence type="ECO:0000256" key="4">
    <source>
        <dbReference type="ARBA" id="ARBA00023186"/>
    </source>
</evidence>
<evidence type="ECO:0000256" key="6">
    <source>
        <dbReference type="HAMAP-Rule" id="MF_00117"/>
    </source>
</evidence>
<keyword evidence="4 6" id="KW-0143">Chaperone</keyword>
<protein>
    <recommendedName>
        <fullName evidence="6">33 kDa chaperonin</fullName>
    </recommendedName>
    <alternativeName>
        <fullName evidence="6">Heat shock protein 33 homolog</fullName>
        <shortName evidence="6">HSP33</shortName>
    </alternativeName>
</protein>
<dbReference type="Gene3D" id="3.90.1280.10">
    <property type="entry name" value="HSP33 redox switch-like"/>
    <property type="match status" value="1"/>
</dbReference>
<keyword evidence="5 6" id="KW-0676">Redox-active center</keyword>
<comment type="similarity">
    <text evidence="6">Belongs to the HSP33 family.</text>
</comment>
<dbReference type="RefSeq" id="WP_133362946.1">
    <property type="nucleotide sequence ID" value="NZ_CP037940.1"/>
</dbReference>
<keyword evidence="8" id="KW-1185">Reference proteome</keyword>
<dbReference type="NCBIfam" id="NF001033">
    <property type="entry name" value="PRK00114.1"/>
    <property type="match status" value="1"/>
</dbReference>
<dbReference type="HAMAP" id="MF_00117">
    <property type="entry name" value="HslO"/>
    <property type="match status" value="1"/>
</dbReference>
<dbReference type="CDD" id="cd00498">
    <property type="entry name" value="Hsp33"/>
    <property type="match status" value="1"/>
</dbReference>
<name>A0A4P6YT94_9LACO</name>
<dbReference type="GO" id="GO:0005737">
    <property type="term" value="C:cytoplasm"/>
    <property type="evidence" value="ECO:0007669"/>
    <property type="project" value="UniProtKB-SubCell"/>
</dbReference>
<feature type="disulfide bond" description="Redox-active" evidence="6">
    <location>
        <begin position="271"/>
        <end position="274"/>
    </location>
</feature>
<evidence type="ECO:0000256" key="2">
    <source>
        <dbReference type="ARBA" id="ARBA00022833"/>
    </source>
</evidence>